<protein>
    <recommendedName>
        <fullName evidence="6">MYND-type domain-containing protein</fullName>
    </recommendedName>
</protein>
<accession>A0A8S3ZDP7</accession>
<dbReference type="EMBL" id="CAJHNH020001955">
    <property type="protein sequence ID" value="CAG5125112.1"/>
    <property type="molecule type" value="Genomic_DNA"/>
</dbReference>
<dbReference type="AlphaFoldDB" id="A0A8S3ZDP7"/>
<organism evidence="7 8">
    <name type="scientific">Candidula unifasciata</name>
    <dbReference type="NCBI Taxonomy" id="100452"/>
    <lineage>
        <taxon>Eukaryota</taxon>
        <taxon>Metazoa</taxon>
        <taxon>Spiralia</taxon>
        <taxon>Lophotrochozoa</taxon>
        <taxon>Mollusca</taxon>
        <taxon>Gastropoda</taxon>
        <taxon>Heterobranchia</taxon>
        <taxon>Euthyneura</taxon>
        <taxon>Panpulmonata</taxon>
        <taxon>Eupulmonata</taxon>
        <taxon>Stylommatophora</taxon>
        <taxon>Helicina</taxon>
        <taxon>Helicoidea</taxon>
        <taxon>Geomitridae</taxon>
        <taxon>Candidula</taxon>
    </lineage>
</organism>
<evidence type="ECO:0000256" key="1">
    <source>
        <dbReference type="ARBA" id="ARBA00022723"/>
    </source>
</evidence>
<dbReference type="Proteomes" id="UP000678393">
    <property type="component" value="Unassembled WGS sequence"/>
</dbReference>
<reference evidence="7" key="1">
    <citation type="submission" date="2021-04" db="EMBL/GenBank/DDBJ databases">
        <authorList>
            <consortium name="Molecular Ecology Group"/>
        </authorList>
    </citation>
    <scope>NUCLEOTIDE SEQUENCE</scope>
</reference>
<dbReference type="SUPFAM" id="SSF144232">
    <property type="entry name" value="HIT/MYND zinc finger-like"/>
    <property type="match status" value="1"/>
</dbReference>
<dbReference type="InterPro" id="IPR016024">
    <property type="entry name" value="ARM-type_fold"/>
</dbReference>
<keyword evidence="2 4" id="KW-0863">Zinc-finger</keyword>
<dbReference type="InterPro" id="IPR002893">
    <property type="entry name" value="Znf_MYND"/>
</dbReference>
<dbReference type="OrthoDB" id="6054366at2759"/>
<dbReference type="GO" id="GO:0008270">
    <property type="term" value="F:zinc ion binding"/>
    <property type="evidence" value="ECO:0007669"/>
    <property type="project" value="UniProtKB-KW"/>
</dbReference>
<sequence>MSENKSGDVKNIGDAGDSTRDSLEMPEVMCGSPVCEMVRGIKRALQCGDHQGLKILLGKLETWRQDGKTDLLHDYWRVAQYVGETEIHNIYILLSVTCDKPDSVKWDYLSDALSVLALCLCNREIIFKLLVYVNNITSILVMALDQDSNEEAAIQALTVINVTVTVCRARFAKGLLSVNFLDKLVHRLVEQGSPKVLYLFEMVLEVIKSLLMCGQSYIHLYAVEVLKKLSPVAAAMSASQNPDDEEKQQDGLVEFYNELLWSADIDEKPHVCAKYWTRGRLRKDLLSRCLKQQWLYIYCSWPVCGNHNGISSTFFRKCSACLMVRYCSRQCQEKHWEAGHNIQCKLICGLGKSV</sequence>
<keyword evidence="3" id="KW-0862">Zinc</keyword>
<dbReference type="Gene3D" id="6.10.140.2220">
    <property type="match status" value="1"/>
</dbReference>
<keyword evidence="1" id="KW-0479">Metal-binding</keyword>
<evidence type="ECO:0000313" key="7">
    <source>
        <dbReference type="EMBL" id="CAG5125112.1"/>
    </source>
</evidence>
<proteinExistence type="predicted"/>
<feature type="domain" description="MYND-type" evidence="6">
    <location>
        <begin position="304"/>
        <end position="344"/>
    </location>
</feature>
<name>A0A8S3ZDP7_9EUPU</name>
<keyword evidence="8" id="KW-1185">Reference proteome</keyword>
<evidence type="ECO:0000256" key="4">
    <source>
        <dbReference type="PROSITE-ProRule" id="PRU00134"/>
    </source>
</evidence>
<dbReference type="SUPFAM" id="SSF48371">
    <property type="entry name" value="ARM repeat"/>
    <property type="match status" value="1"/>
</dbReference>
<feature type="region of interest" description="Disordered" evidence="5">
    <location>
        <begin position="1"/>
        <end position="22"/>
    </location>
</feature>
<gene>
    <name evidence="7" type="ORF">CUNI_LOCUS10670</name>
</gene>
<comment type="caution">
    <text evidence="7">The sequence shown here is derived from an EMBL/GenBank/DDBJ whole genome shotgun (WGS) entry which is preliminary data.</text>
</comment>
<evidence type="ECO:0000256" key="2">
    <source>
        <dbReference type="ARBA" id="ARBA00022771"/>
    </source>
</evidence>
<dbReference type="PROSITE" id="PS50865">
    <property type="entry name" value="ZF_MYND_2"/>
    <property type="match status" value="1"/>
</dbReference>
<evidence type="ECO:0000256" key="3">
    <source>
        <dbReference type="ARBA" id="ARBA00022833"/>
    </source>
</evidence>
<evidence type="ECO:0000256" key="5">
    <source>
        <dbReference type="SAM" id="MobiDB-lite"/>
    </source>
</evidence>
<evidence type="ECO:0000313" key="8">
    <source>
        <dbReference type="Proteomes" id="UP000678393"/>
    </source>
</evidence>
<evidence type="ECO:0000259" key="6">
    <source>
        <dbReference type="PROSITE" id="PS50865"/>
    </source>
</evidence>
<dbReference type="Pfam" id="PF01753">
    <property type="entry name" value="zf-MYND"/>
    <property type="match status" value="1"/>
</dbReference>